<evidence type="ECO:0000256" key="2">
    <source>
        <dbReference type="SAM" id="SignalP"/>
    </source>
</evidence>
<evidence type="ECO:0008006" key="5">
    <source>
        <dbReference type="Google" id="ProtNLM"/>
    </source>
</evidence>
<evidence type="ECO:0000313" key="3">
    <source>
        <dbReference type="EMBL" id="PVD32254.1"/>
    </source>
</evidence>
<feature type="compositionally biased region" description="Basic and acidic residues" evidence="1">
    <location>
        <begin position="245"/>
        <end position="258"/>
    </location>
</feature>
<dbReference type="AlphaFoldDB" id="A0A2T7PFR2"/>
<dbReference type="EMBL" id="PZQS01000004">
    <property type="protein sequence ID" value="PVD32254.1"/>
    <property type="molecule type" value="Genomic_DNA"/>
</dbReference>
<accession>A0A2T7PFR2</accession>
<sequence length="370" mass="41802">MKVLVIAVLVAVASGGYARRVRTFGRRDSPVRYGAGQTFKDVVELLEELTRVKQDLYEGLGSYGTNLRVSEQKINRIYQRDIPSIVLSNKQQDGLITLANGEIDDLLAQVRSAQDTAAATLVTATETSNITEVLEQQVYGIASWNAEQRATIDGINITEVTQVLLQELKDSIYRLRTTLAGLETRTNTVDVFVQSRRCETGSVQVFFEYDKDEVTVPQTFLSAFDENPEVTISLDGFADSIDDKGEYQKNRYDNDGKNNYDNNYGKNNYKDGKINYDNNYGKNNYDNNYGKNNYDNNYGKNNFDKDGKIKNDVRYNEKDELGIRVSAEQITTSGFNARFKGFSEGRFENRVATARWTACQNLSVRPPRNA</sequence>
<feature type="chain" id="PRO_5015625426" description="Fibrinogen C-terminal domain-containing protein" evidence="2">
    <location>
        <begin position="19"/>
        <end position="370"/>
    </location>
</feature>
<proteinExistence type="predicted"/>
<feature type="region of interest" description="Disordered" evidence="1">
    <location>
        <begin position="245"/>
        <end position="266"/>
    </location>
</feature>
<reference evidence="3 4" key="1">
    <citation type="submission" date="2018-04" db="EMBL/GenBank/DDBJ databases">
        <title>The genome of golden apple snail Pomacea canaliculata provides insight into stress tolerance and invasive adaptation.</title>
        <authorList>
            <person name="Liu C."/>
            <person name="Liu B."/>
            <person name="Ren Y."/>
            <person name="Zhang Y."/>
            <person name="Wang H."/>
            <person name="Li S."/>
            <person name="Jiang F."/>
            <person name="Yin L."/>
            <person name="Zhang G."/>
            <person name="Qian W."/>
            <person name="Fan W."/>
        </authorList>
    </citation>
    <scope>NUCLEOTIDE SEQUENCE [LARGE SCALE GENOMIC DNA]</scope>
    <source>
        <strain evidence="3">SZHN2017</strain>
        <tissue evidence="3">Muscle</tissue>
    </source>
</reference>
<feature type="signal peptide" evidence="2">
    <location>
        <begin position="1"/>
        <end position="18"/>
    </location>
</feature>
<evidence type="ECO:0000313" key="4">
    <source>
        <dbReference type="Proteomes" id="UP000245119"/>
    </source>
</evidence>
<gene>
    <name evidence="3" type="ORF">C0Q70_07687</name>
</gene>
<keyword evidence="2" id="KW-0732">Signal</keyword>
<evidence type="ECO:0000256" key="1">
    <source>
        <dbReference type="SAM" id="MobiDB-lite"/>
    </source>
</evidence>
<comment type="caution">
    <text evidence="3">The sequence shown here is derived from an EMBL/GenBank/DDBJ whole genome shotgun (WGS) entry which is preliminary data.</text>
</comment>
<dbReference type="Proteomes" id="UP000245119">
    <property type="component" value="Linkage Group LG4"/>
</dbReference>
<protein>
    <recommendedName>
        <fullName evidence="5">Fibrinogen C-terminal domain-containing protein</fullName>
    </recommendedName>
</protein>
<organism evidence="3 4">
    <name type="scientific">Pomacea canaliculata</name>
    <name type="common">Golden apple snail</name>
    <dbReference type="NCBI Taxonomy" id="400727"/>
    <lineage>
        <taxon>Eukaryota</taxon>
        <taxon>Metazoa</taxon>
        <taxon>Spiralia</taxon>
        <taxon>Lophotrochozoa</taxon>
        <taxon>Mollusca</taxon>
        <taxon>Gastropoda</taxon>
        <taxon>Caenogastropoda</taxon>
        <taxon>Architaenioglossa</taxon>
        <taxon>Ampullarioidea</taxon>
        <taxon>Ampullariidae</taxon>
        <taxon>Pomacea</taxon>
    </lineage>
</organism>
<keyword evidence="4" id="KW-1185">Reference proteome</keyword>
<name>A0A2T7PFR2_POMCA</name>